<comment type="caution">
    <text evidence="3">The sequence shown here is derived from an EMBL/GenBank/DDBJ whole genome shotgun (WGS) entry which is preliminary data.</text>
</comment>
<gene>
    <name evidence="3" type="ORF">K450DRAFT_250472</name>
</gene>
<proteinExistence type="predicted"/>
<dbReference type="GO" id="GO:0008270">
    <property type="term" value="F:zinc ion binding"/>
    <property type="evidence" value="ECO:0007669"/>
    <property type="project" value="UniProtKB-KW"/>
</dbReference>
<keyword evidence="1" id="KW-0863">Zinc-finger</keyword>
<dbReference type="InterPro" id="IPR013087">
    <property type="entry name" value="Znf_C2H2_type"/>
</dbReference>
<reference evidence="3" key="2">
    <citation type="journal article" date="2022" name="Proc. Natl. Acad. Sci. U.S.A.">
        <title>Diploid-dominant life cycles characterize the early evolution of Fungi.</title>
        <authorList>
            <person name="Amses K.R."/>
            <person name="Simmons D.R."/>
            <person name="Longcore J.E."/>
            <person name="Mondo S.J."/>
            <person name="Seto K."/>
            <person name="Jeronimo G.H."/>
            <person name="Bonds A.E."/>
            <person name="Quandt C.A."/>
            <person name="Davis W.J."/>
            <person name="Chang Y."/>
            <person name="Federici B.A."/>
            <person name="Kuo A."/>
            <person name="LaButti K."/>
            <person name="Pangilinan J."/>
            <person name="Andreopoulos W."/>
            <person name="Tritt A."/>
            <person name="Riley R."/>
            <person name="Hundley H."/>
            <person name="Johnson J."/>
            <person name="Lipzen A."/>
            <person name="Barry K."/>
            <person name="Lang B.F."/>
            <person name="Cuomo C.A."/>
            <person name="Buchler N.E."/>
            <person name="Grigoriev I.V."/>
            <person name="Spatafora J.W."/>
            <person name="Stajich J.E."/>
            <person name="James T.Y."/>
        </authorList>
    </citation>
    <scope>NUCLEOTIDE SEQUENCE</scope>
    <source>
        <strain evidence="3">AG</strain>
    </source>
</reference>
<dbReference type="PROSITE" id="PS00028">
    <property type="entry name" value="ZINC_FINGER_C2H2_1"/>
    <property type="match status" value="1"/>
</dbReference>
<evidence type="ECO:0000313" key="4">
    <source>
        <dbReference type="Proteomes" id="UP001206595"/>
    </source>
</evidence>
<dbReference type="Proteomes" id="UP001206595">
    <property type="component" value="Unassembled WGS sequence"/>
</dbReference>
<dbReference type="AlphaFoldDB" id="A0AAD5HB85"/>
<dbReference type="EMBL" id="MU620937">
    <property type="protein sequence ID" value="KAI8577712.1"/>
    <property type="molecule type" value="Genomic_DNA"/>
</dbReference>
<sequence>MLHAAGYTGSMKQTVPLQPKIRTNTASRRSIAWSCQHCHRRFHTEKNLHQHRLLNRHF</sequence>
<keyword evidence="4" id="KW-1185">Reference proteome</keyword>
<keyword evidence="1" id="KW-0862">Zinc</keyword>
<evidence type="ECO:0000259" key="2">
    <source>
        <dbReference type="PROSITE" id="PS50157"/>
    </source>
</evidence>
<name>A0AAD5HB85_UMBRA</name>
<evidence type="ECO:0000313" key="3">
    <source>
        <dbReference type="EMBL" id="KAI8577712.1"/>
    </source>
</evidence>
<accession>A0AAD5HB85</accession>
<protein>
    <recommendedName>
        <fullName evidence="2">C2H2-type domain-containing protein</fullName>
    </recommendedName>
</protein>
<dbReference type="RefSeq" id="XP_051442716.1">
    <property type="nucleotide sequence ID" value="XM_051590567.1"/>
</dbReference>
<reference evidence="3" key="1">
    <citation type="submission" date="2021-06" db="EMBL/GenBank/DDBJ databases">
        <authorList>
            <consortium name="DOE Joint Genome Institute"/>
            <person name="Mondo S.J."/>
            <person name="Amses K.R."/>
            <person name="Simmons D.R."/>
            <person name="Longcore J.E."/>
            <person name="Seto K."/>
            <person name="Alves G.H."/>
            <person name="Bonds A.E."/>
            <person name="Quandt C.A."/>
            <person name="Davis W.J."/>
            <person name="Chang Y."/>
            <person name="Letcher P.M."/>
            <person name="Powell M.J."/>
            <person name="Kuo A."/>
            <person name="Labutti K."/>
            <person name="Pangilinan J."/>
            <person name="Andreopoulos W."/>
            <person name="Tritt A."/>
            <person name="Riley R."/>
            <person name="Hundley H."/>
            <person name="Johnson J."/>
            <person name="Lipzen A."/>
            <person name="Barry K."/>
            <person name="Berbee M.L."/>
            <person name="Buchler N.E."/>
            <person name="Grigoriev I.V."/>
            <person name="Spatafora J.W."/>
            <person name="Stajich J.E."/>
            <person name="James T.Y."/>
        </authorList>
    </citation>
    <scope>NUCLEOTIDE SEQUENCE</scope>
    <source>
        <strain evidence="3">AG</strain>
    </source>
</reference>
<dbReference type="PROSITE" id="PS50157">
    <property type="entry name" value="ZINC_FINGER_C2H2_2"/>
    <property type="match status" value="1"/>
</dbReference>
<evidence type="ECO:0000256" key="1">
    <source>
        <dbReference type="PROSITE-ProRule" id="PRU00042"/>
    </source>
</evidence>
<feature type="domain" description="C2H2-type" evidence="2">
    <location>
        <begin position="33"/>
        <end position="58"/>
    </location>
</feature>
<organism evidence="3 4">
    <name type="scientific">Umbelopsis ramanniana AG</name>
    <dbReference type="NCBI Taxonomy" id="1314678"/>
    <lineage>
        <taxon>Eukaryota</taxon>
        <taxon>Fungi</taxon>
        <taxon>Fungi incertae sedis</taxon>
        <taxon>Mucoromycota</taxon>
        <taxon>Mucoromycotina</taxon>
        <taxon>Umbelopsidomycetes</taxon>
        <taxon>Umbelopsidales</taxon>
        <taxon>Umbelopsidaceae</taxon>
        <taxon>Umbelopsis</taxon>
    </lineage>
</organism>
<keyword evidence="1" id="KW-0479">Metal-binding</keyword>
<dbReference type="GeneID" id="75915910"/>